<dbReference type="AlphaFoldDB" id="A0AA38FY31"/>
<feature type="compositionally biased region" description="Basic residues" evidence="7">
    <location>
        <begin position="942"/>
        <end position="954"/>
    </location>
</feature>
<dbReference type="OMA" id="SDGAYHE"/>
<feature type="compositionally biased region" description="Basic and acidic residues" evidence="7">
    <location>
        <begin position="955"/>
        <end position="988"/>
    </location>
</feature>
<feature type="region of interest" description="Disordered" evidence="7">
    <location>
        <begin position="524"/>
        <end position="575"/>
    </location>
</feature>
<feature type="region of interest" description="Disordered" evidence="7">
    <location>
        <begin position="753"/>
        <end position="808"/>
    </location>
</feature>
<dbReference type="InterPro" id="IPR000061">
    <property type="entry name" value="Surp"/>
</dbReference>
<feature type="region of interest" description="Disordered" evidence="7">
    <location>
        <begin position="821"/>
        <end position="988"/>
    </location>
</feature>
<feature type="compositionally biased region" description="Low complexity" evidence="7">
    <location>
        <begin position="630"/>
        <end position="639"/>
    </location>
</feature>
<name>A0AA38FY31_TAXCH</name>
<dbReference type="SUPFAM" id="SSF109905">
    <property type="entry name" value="Surp module (SWAP domain)"/>
    <property type="match status" value="2"/>
</dbReference>
<keyword evidence="3" id="KW-0694">RNA-binding</keyword>
<keyword evidence="4" id="KW-0805">Transcription regulation</keyword>
<feature type="compositionally biased region" description="Basic residues" evidence="7">
    <location>
        <begin position="866"/>
        <end position="875"/>
    </location>
</feature>
<feature type="compositionally biased region" description="Basic and acidic residues" evidence="7">
    <location>
        <begin position="850"/>
        <end position="865"/>
    </location>
</feature>
<dbReference type="GO" id="GO:0000395">
    <property type="term" value="P:mRNA 5'-splice site recognition"/>
    <property type="evidence" value="ECO:0007669"/>
    <property type="project" value="TreeGrafter"/>
</dbReference>
<proteinExistence type="predicted"/>
<keyword evidence="10" id="KW-1185">Reference proteome</keyword>
<dbReference type="EMBL" id="JAHRHJ020000006">
    <property type="protein sequence ID" value="KAH9311850.1"/>
    <property type="molecule type" value="Genomic_DNA"/>
</dbReference>
<evidence type="ECO:0000256" key="6">
    <source>
        <dbReference type="ARBA" id="ARBA00023187"/>
    </source>
</evidence>
<feature type="compositionally biased region" description="Polar residues" evidence="7">
    <location>
        <begin position="781"/>
        <end position="790"/>
    </location>
</feature>
<feature type="compositionally biased region" description="Basic and acidic residues" evidence="7">
    <location>
        <begin position="911"/>
        <end position="931"/>
    </location>
</feature>
<feature type="domain" description="SURP motif" evidence="8">
    <location>
        <begin position="395"/>
        <end position="437"/>
    </location>
</feature>
<dbReference type="InterPro" id="IPR035967">
    <property type="entry name" value="SWAP/Surp_sf"/>
</dbReference>
<evidence type="ECO:0000313" key="10">
    <source>
        <dbReference type="Proteomes" id="UP000824469"/>
    </source>
</evidence>
<dbReference type="Pfam" id="PF09750">
    <property type="entry name" value="DRY_EERY"/>
    <property type="match status" value="1"/>
</dbReference>
<dbReference type="PROSITE" id="PS50128">
    <property type="entry name" value="SURP"/>
    <property type="match status" value="2"/>
</dbReference>
<keyword evidence="1" id="KW-0507">mRNA processing</keyword>
<evidence type="ECO:0000256" key="3">
    <source>
        <dbReference type="ARBA" id="ARBA00022884"/>
    </source>
</evidence>
<dbReference type="Pfam" id="PF01805">
    <property type="entry name" value="Surp"/>
    <property type="match status" value="2"/>
</dbReference>
<gene>
    <name evidence="9" type="ORF">KI387_026885</name>
</gene>
<feature type="compositionally biased region" description="Basic and acidic residues" evidence="7">
    <location>
        <begin position="566"/>
        <end position="575"/>
    </location>
</feature>
<reference evidence="9 10" key="1">
    <citation type="journal article" date="2021" name="Nat. Plants">
        <title>The Taxus genome provides insights into paclitaxel biosynthesis.</title>
        <authorList>
            <person name="Xiong X."/>
            <person name="Gou J."/>
            <person name="Liao Q."/>
            <person name="Li Y."/>
            <person name="Zhou Q."/>
            <person name="Bi G."/>
            <person name="Li C."/>
            <person name="Du R."/>
            <person name="Wang X."/>
            <person name="Sun T."/>
            <person name="Guo L."/>
            <person name="Liang H."/>
            <person name="Lu P."/>
            <person name="Wu Y."/>
            <person name="Zhang Z."/>
            <person name="Ro D.K."/>
            <person name="Shang Y."/>
            <person name="Huang S."/>
            <person name="Yan J."/>
        </authorList>
    </citation>
    <scope>NUCLEOTIDE SEQUENCE [LARGE SCALE GENOMIC DNA]</scope>
    <source>
        <strain evidence="9">Ta-2019</strain>
    </source>
</reference>
<feature type="compositionally biased region" description="Basic and acidic residues" evidence="7">
    <location>
        <begin position="793"/>
        <end position="806"/>
    </location>
</feature>
<accession>A0AA38FY31</accession>
<comment type="caution">
    <text evidence="9">The sequence shown here is derived from an EMBL/GenBank/DDBJ whole genome shotgun (WGS) entry which is preliminary data.</text>
</comment>
<sequence length="1031" mass="113166">MEDNSTGMKKRRFMDVDVEEKDKERSVPLPFSSMALQLVGKHALLFDDDSTAAFINSKEALMPWNGDQNLLLDRYDARHLLQDLSTLRRRRSSSSSSSSDVSEAELDLERYRDLHDPQTHHEICKRQKSTGKGYQNVPFLYSTKEMATAGRTSEEAIESSDFKPPFSVPENLLSHLPPTEKAHQIIARTAKFVSEHGGQSEIVLRVKQGSNPVFGFLMPDHHLHVYFRFLVDHLEVLEADKKSDSEQIAKSTAGEALSLLGSVYGTGDDEDEGTTHLSVLTKEGSSMQDYPVDNIAFSEDTCNLLERTKCSVQKVLQKDICRTETDATPNHVALVTDKQASILERSKCMSDDVLGAHAPNLTNLVKNDLLSVQTSGEKVKDITPILEPPSFLKRIVQKMAEFIARNGKEFEGIIMNQDRSTGRFPFLLPFNQYHTYYLKVLEAAQKGELYEDDAGAKKFSSPSDVRVNGVKIIKEPKKNINVAGDILPRAACASTPEEMNITQANRTSDPEKKTKFKIVIGRIRKDGPDHGSGKPPDMTSEAAASSVLSATKRPGRFPGFSLVSGGDKDNEKKESGMSADAAAATVMAATRGLWKSQQGVTSDSGTFHGGILEKILKGISEESDGGGSADVGSSHGDASNIRSSNGGIALTESGHHSGISGTSSKLVMDTSFSHQQSGDVSGTSGYILRLDGSNIKKDDTSAAKVMVKAAALAAACEADSSEACLSREEKLRAERLKRAKKFAALIKSGHHALGDKNVRSTPEGVGSLQNESDSKAAACGSSYNGATIQLDSPKGKTSDEISKEESGQMEVLAASKELGAKTTAKYPDGGRHSDRHRHHHWNDHHKCSKSQHDKSDDNGDDYERYGRRHKHKSEKNHKDSVTERYSGKEHYENNSHRSSEDSHRRHRHHSNSRDKDSGMGGDHHDSKESAHWHWSKNISGQKHTKNSSGKHRKESSHGKEHTKESSRGKEHMKESSSGKEHSSKDNQEKLAANLLKHTEVLALEACESTTHATDVPDDLRAKVRAMLLATL</sequence>
<feature type="region of interest" description="Disordered" evidence="7">
    <location>
        <begin position="86"/>
        <end position="106"/>
    </location>
</feature>
<dbReference type="SMART" id="SM00648">
    <property type="entry name" value="SWAP"/>
    <property type="match status" value="2"/>
</dbReference>
<feature type="compositionally biased region" description="Basic and acidic residues" evidence="7">
    <location>
        <begin position="876"/>
        <end position="903"/>
    </location>
</feature>
<evidence type="ECO:0000313" key="9">
    <source>
        <dbReference type="EMBL" id="KAH9311850.1"/>
    </source>
</evidence>
<evidence type="ECO:0000256" key="4">
    <source>
        <dbReference type="ARBA" id="ARBA00023015"/>
    </source>
</evidence>
<dbReference type="PANTHER" id="PTHR13161:SF15">
    <property type="entry name" value="SPLICING FACTOR, SUPPRESSOR OF WHITE-APRICOT HOMOLOG"/>
    <property type="match status" value="1"/>
</dbReference>
<protein>
    <recommendedName>
        <fullName evidence="8">SURP motif domain-containing protein</fullName>
    </recommendedName>
</protein>
<keyword evidence="6" id="KW-0508">mRNA splicing</keyword>
<evidence type="ECO:0000259" key="8">
    <source>
        <dbReference type="PROSITE" id="PS50128"/>
    </source>
</evidence>
<keyword evidence="5" id="KW-0804">Transcription</keyword>
<dbReference type="InterPro" id="IPR019147">
    <property type="entry name" value="SWAP_N_domain"/>
</dbReference>
<feature type="domain" description="SURP motif" evidence="8">
    <location>
        <begin position="185"/>
        <end position="227"/>
    </location>
</feature>
<keyword evidence="2" id="KW-0677">Repeat</keyword>
<dbReference type="Proteomes" id="UP000824469">
    <property type="component" value="Unassembled WGS sequence"/>
</dbReference>
<feature type="region of interest" description="Disordered" evidence="7">
    <location>
        <begin position="622"/>
        <end position="662"/>
    </location>
</feature>
<dbReference type="PANTHER" id="PTHR13161">
    <property type="entry name" value="SPLICING FACTOR SUPPRESSOR OF WHITE APRICOT"/>
    <property type="match status" value="1"/>
</dbReference>
<organism evidence="9 10">
    <name type="scientific">Taxus chinensis</name>
    <name type="common">Chinese yew</name>
    <name type="synonym">Taxus wallichiana var. chinensis</name>
    <dbReference type="NCBI Taxonomy" id="29808"/>
    <lineage>
        <taxon>Eukaryota</taxon>
        <taxon>Viridiplantae</taxon>
        <taxon>Streptophyta</taxon>
        <taxon>Embryophyta</taxon>
        <taxon>Tracheophyta</taxon>
        <taxon>Spermatophyta</taxon>
        <taxon>Pinopsida</taxon>
        <taxon>Pinidae</taxon>
        <taxon>Conifers II</taxon>
        <taxon>Cupressales</taxon>
        <taxon>Taxaceae</taxon>
        <taxon>Taxus</taxon>
    </lineage>
</organism>
<evidence type="ECO:0000256" key="7">
    <source>
        <dbReference type="SAM" id="MobiDB-lite"/>
    </source>
</evidence>
<evidence type="ECO:0000256" key="2">
    <source>
        <dbReference type="ARBA" id="ARBA00022737"/>
    </source>
</evidence>
<dbReference type="SMART" id="SM01141">
    <property type="entry name" value="DRY_EERY"/>
    <property type="match status" value="1"/>
</dbReference>
<evidence type="ECO:0000256" key="5">
    <source>
        <dbReference type="ARBA" id="ARBA00023163"/>
    </source>
</evidence>
<feature type="compositionally biased region" description="Basic residues" evidence="7">
    <location>
        <begin position="833"/>
        <end position="849"/>
    </location>
</feature>
<dbReference type="GO" id="GO:0003723">
    <property type="term" value="F:RNA binding"/>
    <property type="evidence" value="ECO:0007669"/>
    <property type="project" value="UniProtKB-KW"/>
</dbReference>
<dbReference type="InterPro" id="IPR040397">
    <property type="entry name" value="SWAP"/>
</dbReference>
<dbReference type="Gene3D" id="1.10.10.790">
    <property type="entry name" value="Surp module"/>
    <property type="match status" value="2"/>
</dbReference>
<evidence type="ECO:0000256" key="1">
    <source>
        <dbReference type="ARBA" id="ARBA00022664"/>
    </source>
</evidence>